<keyword evidence="1" id="KW-0732">Signal</keyword>
<organism evidence="2 3">
    <name type="scientific">Modicella reniformis</name>
    <dbReference type="NCBI Taxonomy" id="1440133"/>
    <lineage>
        <taxon>Eukaryota</taxon>
        <taxon>Fungi</taxon>
        <taxon>Fungi incertae sedis</taxon>
        <taxon>Mucoromycota</taxon>
        <taxon>Mortierellomycotina</taxon>
        <taxon>Mortierellomycetes</taxon>
        <taxon>Mortierellales</taxon>
        <taxon>Mortierellaceae</taxon>
        <taxon>Modicella</taxon>
    </lineage>
</organism>
<dbReference type="OrthoDB" id="2434096at2759"/>
<protein>
    <submittedName>
        <fullName evidence="2">Uncharacterized protein</fullName>
    </submittedName>
</protein>
<feature type="chain" id="PRO_5040123407" evidence="1">
    <location>
        <begin position="21"/>
        <end position="149"/>
    </location>
</feature>
<proteinExistence type="predicted"/>
<sequence>MLFKTSSLAVLAAAAATVCAQTGVPNHTFFTSPVGEGISYVGGEKEVFSWQKACTAGDSTSMNALKTEVHLVNSNNINSAFYVDTITTIDCSKDQGNTEWVVPVALADGVTNYALKIILSPTPAYSGNFKITTKGGSSGGGSSPGGAPT</sequence>
<dbReference type="EMBL" id="JAAAHW010010675">
    <property type="protein sequence ID" value="KAF9923679.1"/>
    <property type="molecule type" value="Genomic_DNA"/>
</dbReference>
<name>A0A9P6IIR1_9FUNG</name>
<dbReference type="Proteomes" id="UP000749646">
    <property type="component" value="Unassembled WGS sequence"/>
</dbReference>
<dbReference type="AlphaFoldDB" id="A0A9P6IIR1"/>
<reference evidence="2" key="1">
    <citation type="journal article" date="2020" name="Fungal Divers.">
        <title>Resolving the Mortierellaceae phylogeny through synthesis of multi-gene phylogenetics and phylogenomics.</title>
        <authorList>
            <person name="Vandepol N."/>
            <person name="Liber J."/>
            <person name="Desiro A."/>
            <person name="Na H."/>
            <person name="Kennedy M."/>
            <person name="Barry K."/>
            <person name="Grigoriev I.V."/>
            <person name="Miller A.N."/>
            <person name="O'Donnell K."/>
            <person name="Stajich J.E."/>
            <person name="Bonito G."/>
        </authorList>
    </citation>
    <scope>NUCLEOTIDE SEQUENCE</scope>
    <source>
        <strain evidence="2">MES-2147</strain>
    </source>
</reference>
<feature type="non-terminal residue" evidence="2">
    <location>
        <position position="149"/>
    </location>
</feature>
<evidence type="ECO:0000313" key="3">
    <source>
        <dbReference type="Proteomes" id="UP000749646"/>
    </source>
</evidence>
<comment type="caution">
    <text evidence="2">The sequence shown here is derived from an EMBL/GenBank/DDBJ whole genome shotgun (WGS) entry which is preliminary data.</text>
</comment>
<evidence type="ECO:0000256" key="1">
    <source>
        <dbReference type="SAM" id="SignalP"/>
    </source>
</evidence>
<evidence type="ECO:0000313" key="2">
    <source>
        <dbReference type="EMBL" id="KAF9923679.1"/>
    </source>
</evidence>
<accession>A0A9P6IIR1</accession>
<keyword evidence="3" id="KW-1185">Reference proteome</keyword>
<feature type="signal peptide" evidence="1">
    <location>
        <begin position="1"/>
        <end position="20"/>
    </location>
</feature>
<gene>
    <name evidence="2" type="ORF">BGZ65_008729</name>
</gene>